<feature type="region of interest" description="Disordered" evidence="1">
    <location>
        <begin position="53"/>
        <end position="77"/>
    </location>
</feature>
<feature type="compositionally biased region" description="Polar residues" evidence="1">
    <location>
        <begin position="1"/>
        <end position="24"/>
    </location>
</feature>
<dbReference type="EMBL" id="VOHE01000007">
    <property type="protein sequence ID" value="TWT17613.1"/>
    <property type="molecule type" value="Genomic_DNA"/>
</dbReference>
<reference evidence="3 4" key="1">
    <citation type="submission" date="2019-07" db="EMBL/GenBank/DDBJ databases">
        <title>Luteimonas sp. YD-1 nov., isolated from acidic soil.</title>
        <authorList>
            <person name="Zhou J."/>
        </authorList>
    </citation>
    <scope>NUCLEOTIDE SEQUENCE [LARGE SCALE GENOMIC DNA]</scope>
    <source>
        <strain evidence="3 4">YD-1</strain>
    </source>
</reference>
<dbReference type="Proteomes" id="UP000315949">
    <property type="component" value="Unassembled WGS sequence"/>
</dbReference>
<feature type="compositionally biased region" description="Pro residues" evidence="1">
    <location>
        <begin position="61"/>
        <end position="76"/>
    </location>
</feature>
<dbReference type="GO" id="GO:0008168">
    <property type="term" value="F:methyltransferase activity"/>
    <property type="evidence" value="ECO:0007669"/>
    <property type="project" value="UniProtKB-KW"/>
</dbReference>
<feature type="domain" description="Methyltransferase" evidence="2">
    <location>
        <begin position="90"/>
        <end position="179"/>
    </location>
</feature>
<dbReference type="Gene3D" id="3.40.50.150">
    <property type="entry name" value="Vaccinia Virus protein VP39"/>
    <property type="match status" value="1"/>
</dbReference>
<protein>
    <submittedName>
        <fullName evidence="3">Class I SAM-dependent methyltransferase</fullName>
    </submittedName>
</protein>
<name>A0A5C5TTU2_9GAMM</name>
<dbReference type="OrthoDB" id="9804312at2"/>
<dbReference type="SUPFAM" id="SSF53335">
    <property type="entry name" value="S-adenosyl-L-methionine-dependent methyltransferases"/>
    <property type="match status" value="1"/>
</dbReference>
<evidence type="ECO:0000256" key="1">
    <source>
        <dbReference type="SAM" id="MobiDB-lite"/>
    </source>
</evidence>
<keyword evidence="3" id="KW-0489">Methyltransferase</keyword>
<keyword evidence="4" id="KW-1185">Reference proteome</keyword>
<dbReference type="AlphaFoldDB" id="A0A5C5TTU2"/>
<sequence length="258" mass="27744">MAGAETSQNSTTNRARTACGSTISARRPRTQWPRRWWRPSWRGVRGVQAMDATGTGAATMPGPPRRSIPPASPGMSPPACRVRGGYSKSGAATARDACYFASLGHEVVAIDASAAAIDLCKDAHANSGVDFRHGTLPEVAPEVEAGLDAIYCRFVLHAMPVEEEIALLESARELLGREGRLHVECRSINDPMARLGEVVSATERIHGHYRRFIVLDDLLARMEGAGLSAIHAEESAGLAVHGDEDPVVIRVVARRRHG</sequence>
<evidence type="ECO:0000259" key="2">
    <source>
        <dbReference type="Pfam" id="PF13649"/>
    </source>
</evidence>
<accession>A0A5C5TTU2</accession>
<evidence type="ECO:0000313" key="4">
    <source>
        <dbReference type="Proteomes" id="UP000315949"/>
    </source>
</evidence>
<dbReference type="Pfam" id="PF13649">
    <property type="entry name" value="Methyltransf_25"/>
    <property type="match status" value="1"/>
</dbReference>
<dbReference type="GO" id="GO:0032259">
    <property type="term" value="P:methylation"/>
    <property type="evidence" value="ECO:0007669"/>
    <property type="project" value="UniProtKB-KW"/>
</dbReference>
<comment type="caution">
    <text evidence="3">The sequence shown here is derived from an EMBL/GenBank/DDBJ whole genome shotgun (WGS) entry which is preliminary data.</text>
</comment>
<gene>
    <name evidence="3" type="ORF">FQY79_12180</name>
</gene>
<organism evidence="3 4">
    <name type="scientific">Luteimonas wenzhouensis</name>
    <dbReference type="NCBI Taxonomy" id="2599615"/>
    <lineage>
        <taxon>Bacteria</taxon>
        <taxon>Pseudomonadati</taxon>
        <taxon>Pseudomonadota</taxon>
        <taxon>Gammaproteobacteria</taxon>
        <taxon>Lysobacterales</taxon>
        <taxon>Lysobacteraceae</taxon>
        <taxon>Luteimonas</taxon>
    </lineage>
</organism>
<evidence type="ECO:0000313" key="3">
    <source>
        <dbReference type="EMBL" id="TWT17613.1"/>
    </source>
</evidence>
<feature type="region of interest" description="Disordered" evidence="1">
    <location>
        <begin position="1"/>
        <end position="30"/>
    </location>
</feature>
<dbReference type="InterPro" id="IPR029063">
    <property type="entry name" value="SAM-dependent_MTases_sf"/>
</dbReference>
<dbReference type="InterPro" id="IPR041698">
    <property type="entry name" value="Methyltransf_25"/>
</dbReference>
<keyword evidence="3" id="KW-0808">Transferase</keyword>
<proteinExistence type="predicted"/>